<dbReference type="PROSITE" id="PS50144">
    <property type="entry name" value="MATH"/>
    <property type="match status" value="1"/>
</dbReference>
<comment type="pathway">
    <text evidence="1">Protein modification; protein ubiquitination.</text>
</comment>
<dbReference type="PANTHER" id="PTHR26379">
    <property type="entry name" value="BTB/POZ AND MATH DOMAIN-CONTAINING PROTEIN 1"/>
    <property type="match status" value="1"/>
</dbReference>
<dbReference type="AlphaFoldDB" id="A0A8T0R9P3"/>
<organism evidence="5 6">
    <name type="scientific">Panicum virgatum</name>
    <name type="common">Blackwell switchgrass</name>
    <dbReference type="NCBI Taxonomy" id="38727"/>
    <lineage>
        <taxon>Eukaryota</taxon>
        <taxon>Viridiplantae</taxon>
        <taxon>Streptophyta</taxon>
        <taxon>Embryophyta</taxon>
        <taxon>Tracheophyta</taxon>
        <taxon>Spermatophyta</taxon>
        <taxon>Magnoliopsida</taxon>
        <taxon>Liliopsida</taxon>
        <taxon>Poales</taxon>
        <taxon>Poaceae</taxon>
        <taxon>PACMAD clade</taxon>
        <taxon>Panicoideae</taxon>
        <taxon>Panicodae</taxon>
        <taxon>Paniceae</taxon>
        <taxon>Panicinae</taxon>
        <taxon>Panicum</taxon>
        <taxon>Panicum sect. Hiantes</taxon>
    </lineage>
</organism>
<dbReference type="SMART" id="SM00225">
    <property type="entry name" value="BTB"/>
    <property type="match status" value="1"/>
</dbReference>
<dbReference type="Gene3D" id="2.60.210.10">
    <property type="entry name" value="Apoptosis, Tumor Necrosis Factor Receptor Associated Protein 2, Chain A"/>
    <property type="match status" value="1"/>
</dbReference>
<dbReference type="CDD" id="cd00121">
    <property type="entry name" value="MATH"/>
    <property type="match status" value="1"/>
</dbReference>
<dbReference type="Pfam" id="PF00651">
    <property type="entry name" value="BTB"/>
    <property type="match status" value="1"/>
</dbReference>
<evidence type="ECO:0000259" key="4">
    <source>
        <dbReference type="PROSITE" id="PS50144"/>
    </source>
</evidence>
<dbReference type="PROSITE" id="PS50097">
    <property type="entry name" value="BTB"/>
    <property type="match status" value="1"/>
</dbReference>
<dbReference type="InterPro" id="IPR000210">
    <property type="entry name" value="BTB/POZ_dom"/>
</dbReference>
<dbReference type="CDD" id="cd18280">
    <property type="entry name" value="BTB_POZ_BPM_plant"/>
    <property type="match status" value="1"/>
</dbReference>
<protein>
    <submittedName>
        <fullName evidence="5">Uncharacterized protein</fullName>
    </submittedName>
</protein>
<sequence>MALSQGPVSTTASTCTAETARGRHTFVVAGYSLHRGLGAGKFIRSATFHVGGHGWSVRCYPDGHTGKDSNQDFVCVYIELMAAKQGAAEVRAVYDLRLVDLLTGESKVLFHPAAPRAFSGESPVWGARWFIRRTELEASTYLREDRLVIECDLTVIVAKQEASPQTPCEVIQAPPSDLPVDLGKLLKTAEGADVAFKVQEETFRAHRVVLAARSPVFEAELYGPLREKSDGEAVIPVEGVHPDAFRALLHFIYTDSLPATDDDLDGDESKEMVKHPLVAADRYAMERMKLVCASILCRRLDVEGVSTTLALPDRYSCSELKDSCIQYVISSNSMDEVVASRGYEELKRACPATTVELWEKASSSKSHKIAYAEQRDERVLDELD</sequence>
<evidence type="ECO:0000256" key="2">
    <source>
        <dbReference type="ARBA" id="ARBA00010846"/>
    </source>
</evidence>
<dbReference type="InterPro" id="IPR011333">
    <property type="entry name" value="SKP1/BTB/POZ_sf"/>
</dbReference>
<dbReference type="Gene3D" id="1.25.40.420">
    <property type="match status" value="1"/>
</dbReference>
<dbReference type="InterPro" id="IPR045005">
    <property type="entry name" value="BPM1-6"/>
</dbReference>
<dbReference type="InterPro" id="IPR056423">
    <property type="entry name" value="BACK_BPM_SPOP"/>
</dbReference>
<dbReference type="OrthoDB" id="6359816at2759"/>
<dbReference type="EMBL" id="CM029047">
    <property type="protein sequence ID" value="KAG2582552.1"/>
    <property type="molecule type" value="Genomic_DNA"/>
</dbReference>
<proteinExistence type="inferred from homology"/>
<accession>A0A8T0R9P3</accession>
<dbReference type="Proteomes" id="UP000823388">
    <property type="component" value="Chromosome 6K"/>
</dbReference>
<comment type="similarity">
    <text evidence="2">Belongs to the Tdpoz family.</text>
</comment>
<dbReference type="Gene3D" id="3.30.710.10">
    <property type="entry name" value="Potassium Channel Kv1.1, Chain A"/>
    <property type="match status" value="1"/>
</dbReference>
<evidence type="ECO:0000313" key="5">
    <source>
        <dbReference type="EMBL" id="KAG2582552.1"/>
    </source>
</evidence>
<keyword evidence="6" id="KW-1185">Reference proteome</keyword>
<dbReference type="InterPro" id="IPR002083">
    <property type="entry name" value="MATH/TRAF_dom"/>
</dbReference>
<feature type="domain" description="BTB" evidence="3">
    <location>
        <begin position="192"/>
        <end position="261"/>
    </location>
</feature>
<dbReference type="Pfam" id="PF22486">
    <property type="entry name" value="MATH_2"/>
    <property type="match status" value="1"/>
</dbReference>
<dbReference type="SUPFAM" id="SSF54695">
    <property type="entry name" value="POZ domain"/>
    <property type="match status" value="1"/>
</dbReference>
<reference evidence="5" key="1">
    <citation type="submission" date="2020-05" db="EMBL/GenBank/DDBJ databases">
        <title>WGS assembly of Panicum virgatum.</title>
        <authorList>
            <person name="Lovell J.T."/>
            <person name="Jenkins J."/>
            <person name="Shu S."/>
            <person name="Juenger T.E."/>
            <person name="Schmutz J."/>
        </authorList>
    </citation>
    <scope>NUCLEOTIDE SEQUENCE</scope>
    <source>
        <strain evidence="5">AP13</strain>
    </source>
</reference>
<dbReference type="InterPro" id="IPR008974">
    <property type="entry name" value="TRAF-like"/>
</dbReference>
<feature type="domain" description="MATH" evidence="4">
    <location>
        <begin position="21"/>
        <end position="153"/>
    </location>
</feature>
<dbReference type="Pfam" id="PF24570">
    <property type="entry name" value="BACK_BPM_SPOP"/>
    <property type="match status" value="1"/>
</dbReference>
<evidence type="ECO:0000259" key="3">
    <source>
        <dbReference type="PROSITE" id="PS50097"/>
    </source>
</evidence>
<evidence type="ECO:0000256" key="1">
    <source>
        <dbReference type="ARBA" id="ARBA00004906"/>
    </source>
</evidence>
<dbReference type="SUPFAM" id="SSF49599">
    <property type="entry name" value="TRAF domain-like"/>
    <property type="match status" value="1"/>
</dbReference>
<gene>
    <name evidence="5" type="ORF">PVAP13_6KG199000</name>
</gene>
<dbReference type="GO" id="GO:0016567">
    <property type="term" value="P:protein ubiquitination"/>
    <property type="evidence" value="ECO:0007669"/>
    <property type="project" value="InterPro"/>
</dbReference>
<dbReference type="PANTHER" id="PTHR26379:SF441">
    <property type="entry name" value="BTB DOMAIN-CONTAINING PROTEIN"/>
    <property type="match status" value="1"/>
</dbReference>
<name>A0A8T0R9P3_PANVG</name>
<evidence type="ECO:0000313" key="6">
    <source>
        <dbReference type="Proteomes" id="UP000823388"/>
    </source>
</evidence>
<comment type="caution">
    <text evidence="5">The sequence shown here is derived from an EMBL/GenBank/DDBJ whole genome shotgun (WGS) entry which is preliminary data.</text>
</comment>